<comment type="caution">
    <text evidence="3">The sequence shown here is derived from an EMBL/GenBank/DDBJ whole genome shotgun (WGS) entry which is preliminary data.</text>
</comment>
<organism evidence="3 4">
    <name type="scientific">Verticillium nonalfalfae</name>
    <dbReference type="NCBI Taxonomy" id="1051616"/>
    <lineage>
        <taxon>Eukaryota</taxon>
        <taxon>Fungi</taxon>
        <taxon>Dikarya</taxon>
        <taxon>Ascomycota</taxon>
        <taxon>Pezizomycotina</taxon>
        <taxon>Sordariomycetes</taxon>
        <taxon>Hypocreomycetidae</taxon>
        <taxon>Glomerellales</taxon>
        <taxon>Plectosphaerellaceae</taxon>
        <taxon>Verticillium</taxon>
    </lineage>
</organism>
<dbReference type="AlphaFoldDB" id="A0A3M9XXH2"/>
<dbReference type="GO" id="GO:0000398">
    <property type="term" value="P:mRNA splicing, via spliceosome"/>
    <property type="evidence" value="ECO:0007669"/>
    <property type="project" value="InterPro"/>
</dbReference>
<dbReference type="EMBL" id="RBVV01000189">
    <property type="protein sequence ID" value="RNJ52605.1"/>
    <property type="molecule type" value="Genomic_DNA"/>
</dbReference>
<dbReference type="GO" id="GO:0005684">
    <property type="term" value="C:U2-type spliceosomal complex"/>
    <property type="evidence" value="ECO:0007669"/>
    <property type="project" value="TreeGrafter"/>
</dbReference>
<gene>
    <name evidence="3" type="ORF">D7B24_003185</name>
</gene>
<feature type="region of interest" description="Disordered" evidence="2">
    <location>
        <begin position="306"/>
        <end position="373"/>
    </location>
</feature>
<keyword evidence="4" id="KW-1185">Reference proteome</keyword>
<sequence>MQGFNMGRYVPPDLEGTVSGNALHAKLPPGRSAAKPGVQTVRFEMPFAIWCSTCPKPTIIGQGVRFNAEKRRTGAYHSTPIWTFRMRHAACGGTIEMATDPRNTAYVVVAGAAKRDTGPAARDGDLVVMTDEERAALRASAFASLEKTIEDRAAVAAATDRIDDLEDVARRQWQDPYARNRALRRTFRVGRRERERQAGVDDGVRARIGFDLDLLPATEADATRAALVEFGHHDDDDAGERARRALAKPLVVKPRGDGEKEKNKPTTGATGGGTAAAATPKSKLLASQRRAGFVSELVGNTRMATDPFLVDAKMPSSSTKTKGLLPGIKRKREAAEEADAEHPTREPTQHDTTPSRQDTAPPTGLVAYDSESD</sequence>
<evidence type="ECO:0000313" key="3">
    <source>
        <dbReference type="EMBL" id="RNJ52605.1"/>
    </source>
</evidence>
<evidence type="ECO:0008006" key="5">
    <source>
        <dbReference type="Google" id="ProtNLM"/>
    </source>
</evidence>
<feature type="compositionally biased region" description="Basic and acidic residues" evidence="2">
    <location>
        <begin position="254"/>
        <end position="264"/>
    </location>
</feature>
<dbReference type="Pfam" id="PF04502">
    <property type="entry name" value="Saf4_Yju2"/>
    <property type="match status" value="1"/>
</dbReference>
<name>A0A3M9XXH2_9PEZI</name>
<protein>
    <recommendedName>
        <fullName evidence="5">Coiled-coil domain-containing protein 130</fullName>
    </recommendedName>
</protein>
<dbReference type="GO" id="GO:0071014">
    <property type="term" value="C:post-mRNA release spliceosomal complex"/>
    <property type="evidence" value="ECO:0007669"/>
    <property type="project" value="TreeGrafter"/>
</dbReference>
<dbReference type="PANTHER" id="PTHR12111:SF2">
    <property type="entry name" value="SPLICING FACTOR YJU2B-RELATED"/>
    <property type="match status" value="1"/>
</dbReference>
<feature type="region of interest" description="Disordered" evidence="2">
    <location>
        <begin position="246"/>
        <end position="283"/>
    </location>
</feature>
<reference evidence="3 4" key="1">
    <citation type="submission" date="2018-10" db="EMBL/GenBank/DDBJ databases">
        <title>Genome sequence of Verticillium nonalfalfae VnAa140.</title>
        <authorList>
            <person name="Stajich J.E."/>
            <person name="Kasson M.T."/>
        </authorList>
    </citation>
    <scope>NUCLEOTIDE SEQUENCE [LARGE SCALE GENOMIC DNA]</scope>
    <source>
        <strain evidence="3 4">VnAa140</strain>
    </source>
</reference>
<accession>A0A3M9XXH2</accession>
<dbReference type="STRING" id="1051616.A0A3M9XXH2"/>
<evidence type="ECO:0000256" key="1">
    <source>
        <dbReference type="ARBA" id="ARBA00005595"/>
    </source>
</evidence>
<dbReference type="RefSeq" id="XP_028490763.1">
    <property type="nucleotide sequence ID" value="XM_028637378.1"/>
</dbReference>
<evidence type="ECO:0000313" key="4">
    <source>
        <dbReference type="Proteomes" id="UP000267145"/>
    </source>
</evidence>
<comment type="similarity">
    <text evidence="1">Belongs to the CWC16 family.</text>
</comment>
<evidence type="ECO:0000256" key="2">
    <source>
        <dbReference type="SAM" id="MobiDB-lite"/>
    </source>
</evidence>
<feature type="compositionally biased region" description="Polar residues" evidence="2">
    <location>
        <begin position="350"/>
        <end position="360"/>
    </location>
</feature>
<feature type="compositionally biased region" description="Basic and acidic residues" evidence="2">
    <location>
        <begin position="340"/>
        <end position="349"/>
    </location>
</feature>
<proteinExistence type="inferred from homology"/>
<dbReference type="Proteomes" id="UP000267145">
    <property type="component" value="Unassembled WGS sequence"/>
</dbReference>
<dbReference type="InterPro" id="IPR007590">
    <property type="entry name" value="Saf4/Yju2"/>
</dbReference>
<dbReference type="GeneID" id="39606874"/>
<dbReference type="PANTHER" id="PTHR12111">
    <property type="entry name" value="SPLICING FACTOR YJU2"/>
    <property type="match status" value="1"/>
</dbReference>